<comment type="caution">
    <text evidence="4">The sequence shown here is derived from an EMBL/GenBank/DDBJ whole genome shotgun (WGS) entry which is preliminary data.</text>
</comment>
<protein>
    <recommendedName>
        <fullName evidence="3">Secretion system C-terminal sorting domain-containing protein</fullName>
    </recommendedName>
</protein>
<dbReference type="Pfam" id="PF18962">
    <property type="entry name" value="Por_Secre_tail"/>
    <property type="match status" value="1"/>
</dbReference>
<gene>
    <name evidence="4" type="ORF">GCM10007028_01090</name>
</gene>
<evidence type="ECO:0000259" key="3">
    <source>
        <dbReference type="Pfam" id="PF18962"/>
    </source>
</evidence>
<dbReference type="NCBIfam" id="TIGR04183">
    <property type="entry name" value="Por_Secre_tail"/>
    <property type="match status" value="1"/>
</dbReference>
<evidence type="ECO:0000256" key="1">
    <source>
        <dbReference type="ARBA" id="ARBA00022729"/>
    </source>
</evidence>
<proteinExistence type="predicted"/>
<dbReference type="RefSeq" id="WP_189358399.1">
    <property type="nucleotide sequence ID" value="NZ_BMWZ01000001.1"/>
</dbReference>
<feature type="domain" description="Secretion system C-terminal sorting" evidence="3">
    <location>
        <begin position="148"/>
        <end position="208"/>
    </location>
</feature>
<evidence type="ECO:0000313" key="5">
    <source>
        <dbReference type="Proteomes" id="UP000636004"/>
    </source>
</evidence>
<organism evidence="4 5">
    <name type="scientific">Algibacter mikhailovii</name>
    <dbReference type="NCBI Taxonomy" id="425498"/>
    <lineage>
        <taxon>Bacteria</taxon>
        <taxon>Pseudomonadati</taxon>
        <taxon>Bacteroidota</taxon>
        <taxon>Flavobacteriia</taxon>
        <taxon>Flavobacteriales</taxon>
        <taxon>Flavobacteriaceae</taxon>
        <taxon>Algibacter</taxon>
    </lineage>
</organism>
<evidence type="ECO:0000256" key="2">
    <source>
        <dbReference type="SAM" id="SignalP"/>
    </source>
</evidence>
<dbReference type="AlphaFoldDB" id="A0A918V4E3"/>
<dbReference type="EMBL" id="BMWZ01000001">
    <property type="protein sequence ID" value="GGZ67957.1"/>
    <property type="molecule type" value="Genomic_DNA"/>
</dbReference>
<sequence>MKKITLLLFLVGTLSFAQQTVSLVSINGEALNDFKQANNATLRVGTSYDFVIDFTGQATTANNLIVKMLVGVSFADTANVSSVPITTADGQLTVTLTPTELVAPSILQIRTTTTTVFTNSGENIFDYSWKVEAALSTEDIAKQAFSFYPNPVKTEINLNTTKQFESFKIIDITGKVIKKGAFSKVINIEDLQKGVYFLGLDNNYQKFIKN</sequence>
<feature type="chain" id="PRO_5038102257" description="Secretion system C-terminal sorting domain-containing protein" evidence="2">
    <location>
        <begin position="18"/>
        <end position="210"/>
    </location>
</feature>
<evidence type="ECO:0000313" key="4">
    <source>
        <dbReference type="EMBL" id="GGZ67957.1"/>
    </source>
</evidence>
<accession>A0A918V4E3</accession>
<name>A0A918V4E3_9FLAO</name>
<keyword evidence="5" id="KW-1185">Reference proteome</keyword>
<dbReference type="Proteomes" id="UP000636004">
    <property type="component" value="Unassembled WGS sequence"/>
</dbReference>
<reference evidence="4" key="2">
    <citation type="submission" date="2020-09" db="EMBL/GenBank/DDBJ databases">
        <authorList>
            <person name="Sun Q."/>
            <person name="Kim S."/>
        </authorList>
    </citation>
    <scope>NUCLEOTIDE SEQUENCE</scope>
    <source>
        <strain evidence="4">KCTC 12710</strain>
    </source>
</reference>
<keyword evidence="1 2" id="KW-0732">Signal</keyword>
<feature type="signal peptide" evidence="2">
    <location>
        <begin position="1"/>
        <end position="17"/>
    </location>
</feature>
<dbReference type="InterPro" id="IPR026444">
    <property type="entry name" value="Secre_tail"/>
</dbReference>
<reference evidence="4" key="1">
    <citation type="journal article" date="2014" name="Int. J. Syst. Evol. Microbiol.">
        <title>Complete genome sequence of Corynebacterium casei LMG S-19264T (=DSM 44701T), isolated from a smear-ripened cheese.</title>
        <authorList>
            <consortium name="US DOE Joint Genome Institute (JGI-PGF)"/>
            <person name="Walter F."/>
            <person name="Albersmeier A."/>
            <person name="Kalinowski J."/>
            <person name="Ruckert C."/>
        </authorList>
    </citation>
    <scope>NUCLEOTIDE SEQUENCE</scope>
    <source>
        <strain evidence="4">KCTC 12710</strain>
    </source>
</reference>